<organism evidence="2 3">
    <name type="scientific">Plectosphaerella plurivora</name>
    <dbReference type="NCBI Taxonomy" id="936078"/>
    <lineage>
        <taxon>Eukaryota</taxon>
        <taxon>Fungi</taxon>
        <taxon>Dikarya</taxon>
        <taxon>Ascomycota</taxon>
        <taxon>Pezizomycotina</taxon>
        <taxon>Sordariomycetes</taxon>
        <taxon>Hypocreomycetidae</taxon>
        <taxon>Glomerellales</taxon>
        <taxon>Plectosphaerellaceae</taxon>
        <taxon>Plectosphaerella</taxon>
    </lineage>
</organism>
<feature type="region of interest" description="Disordered" evidence="1">
    <location>
        <begin position="113"/>
        <end position="133"/>
    </location>
</feature>
<feature type="region of interest" description="Disordered" evidence="1">
    <location>
        <begin position="153"/>
        <end position="194"/>
    </location>
</feature>
<evidence type="ECO:0000256" key="1">
    <source>
        <dbReference type="SAM" id="MobiDB-lite"/>
    </source>
</evidence>
<feature type="compositionally biased region" description="Low complexity" evidence="1">
    <location>
        <begin position="153"/>
        <end position="170"/>
    </location>
</feature>
<comment type="caution">
    <text evidence="2">The sequence shown here is derived from an EMBL/GenBank/DDBJ whole genome shotgun (WGS) entry which is preliminary data.</text>
</comment>
<dbReference type="AlphaFoldDB" id="A0A9P8V4V4"/>
<keyword evidence="3" id="KW-1185">Reference proteome</keyword>
<proteinExistence type="predicted"/>
<sequence length="345" mass="37980">MSFQMSASSAGSTPYQGASSPCICPYASYDDRIQAIGRTHVEVVALTAIKLLCSDEAETKKLLQFCPFSRCKEFGHADPRSLVDHIITCRFSSDGETCCASCMSYKNTGSLEKEPAPLDRVPAHPDKDTSGRMDIRKPLRKLSNFIQASIRSSHSSVSSSPAASMISAESPRSSRDFASPRLDELHTPPLHPQTHLYELTDTPIGELGDTSLPFEIGGVETRPVHHPSELAVQVEQVPRRQMLGLTMNLTQGPGPQRRQRRVSPSPPPKLQTHHSTPISYAGHNVHGNWTREAPLTMTNGNSFFGSDFTESPKDIEPDVSANFSANRCFAPVEEMEEDDPLQWFT</sequence>
<gene>
    <name evidence="2" type="ORF">F5X68DRAFT_234562</name>
</gene>
<name>A0A9P8V4V4_9PEZI</name>
<dbReference type="OrthoDB" id="10530828at2759"/>
<protein>
    <submittedName>
        <fullName evidence="2">Uncharacterized protein</fullName>
    </submittedName>
</protein>
<reference evidence="2" key="1">
    <citation type="journal article" date="2021" name="Nat. Commun.">
        <title>Genetic determinants of endophytism in the Arabidopsis root mycobiome.</title>
        <authorList>
            <person name="Mesny F."/>
            <person name="Miyauchi S."/>
            <person name="Thiergart T."/>
            <person name="Pickel B."/>
            <person name="Atanasova L."/>
            <person name="Karlsson M."/>
            <person name="Huettel B."/>
            <person name="Barry K.W."/>
            <person name="Haridas S."/>
            <person name="Chen C."/>
            <person name="Bauer D."/>
            <person name="Andreopoulos W."/>
            <person name="Pangilinan J."/>
            <person name="LaButti K."/>
            <person name="Riley R."/>
            <person name="Lipzen A."/>
            <person name="Clum A."/>
            <person name="Drula E."/>
            <person name="Henrissat B."/>
            <person name="Kohler A."/>
            <person name="Grigoriev I.V."/>
            <person name="Martin F.M."/>
            <person name="Hacquard S."/>
        </authorList>
    </citation>
    <scope>NUCLEOTIDE SEQUENCE</scope>
    <source>
        <strain evidence="2">MPI-SDFR-AT-0117</strain>
    </source>
</reference>
<accession>A0A9P8V4V4</accession>
<evidence type="ECO:0000313" key="3">
    <source>
        <dbReference type="Proteomes" id="UP000770015"/>
    </source>
</evidence>
<dbReference type="Proteomes" id="UP000770015">
    <property type="component" value="Unassembled WGS sequence"/>
</dbReference>
<feature type="region of interest" description="Disordered" evidence="1">
    <location>
        <begin position="247"/>
        <end position="279"/>
    </location>
</feature>
<dbReference type="EMBL" id="JAGSXJ010000020">
    <property type="protein sequence ID" value="KAH6680046.1"/>
    <property type="molecule type" value="Genomic_DNA"/>
</dbReference>
<evidence type="ECO:0000313" key="2">
    <source>
        <dbReference type="EMBL" id="KAH6680046.1"/>
    </source>
</evidence>